<dbReference type="EMBL" id="AASRHK010000076">
    <property type="protein sequence ID" value="EFF8956563.1"/>
    <property type="molecule type" value="Genomic_DNA"/>
</dbReference>
<reference evidence="5" key="7">
    <citation type="submission" date="2020-06" db="EMBL/GenBank/DDBJ databases">
        <authorList>
            <person name="Ramsay J.P."/>
            <person name="Colombi E."/>
            <person name="Mowlaboccus S."/>
        </authorList>
    </citation>
    <scope>NUCLEOTIDE SEQUENCE</scope>
    <source>
        <strain evidence="5">EC2</strain>
    </source>
</reference>
<dbReference type="RefSeq" id="WP_001390454.1">
    <property type="nucleotide sequence ID" value="NZ_BFPR01000072.1"/>
</dbReference>
<reference evidence="8" key="6">
    <citation type="submission" date="2020-06" db="EMBL/GenBank/DDBJ databases">
        <title>Identification and Characterisation of Fosfomycin Resistance in Escherichia coli Urinary Tract Infection Isolates from Australia.</title>
        <authorList>
            <person name="Mowlaboccus S."/>
            <person name="Daley D."/>
            <person name="Pang S."/>
            <person name="Gottlieb T."/>
            <person name="Nimmo G.R."/>
            <person name="George N."/>
            <person name="Korman T.M."/>
            <person name="Strietberg R."/>
            <person name="Robson J."/>
            <person name="Peachey G."/>
            <person name="Collignon P."/>
            <person name="Bradbury S."/>
            <person name="Colombi E."/>
            <person name="Ramsay J.P."/>
            <person name="Rogers B.A."/>
            <person name="Coombs G.W."/>
        </authorList>
    </citation>
    <scope>NUCLEOTIDE SEQUENCE [LARGE SCALE GENOMIC DNA]</scope>
    <source>
        <strain evidence="8">EC2</strain>
    </source>
</reference>
<dbReference type="EMBL" id="AATLZG010000063">
    <property type="protein sequence ID" value="EFM8157298.1"/>
    <property type="molecule type" value="Genomic_DNA"/>
</dbReference>
<organism evidence="3 11">
    <name type="scientific">Escherichia coli</name>
    <dbReference type="NCBI Taxonomy" id="562"/>
    <lineage>
        <taxon>Bacteria</taxon>
        <taxon>Pseudomonadati</taxon>
        <taxon>Pseudomonadota</taxon>
        <taxon>Gammaproteobacteria</taxon>
        <taxon>Enterobacterales</taxon>
        <taxon>Enterobacteriaceae</taxon>
        <taxon>Escherichia</taxon>
    </lineage>
</organism>
<reference evidence="2" key="5">
    <citation type="submission" date="2020-02" db="EMBL/GenBank/DDBJ databases">
        <authorList>
            <person name="Ashton P.M."/>
            <person name="Dallman T."/>
            <person name="Nair S."/>
            <person name="De Pinna E."/>
            <person name="Peters T."/>
            <person name="Grant K."/>
        </authorList>
    </citation>
    <scope>NUCLEOTIDE SEQUENCE</scope>
    <source>
        <strain evidence="2">93335</strain>
    </source>
</reference>
<gene>
    <name evidence="2" type="ORF">A2J79_004875</name>
    <name evidence="3" type="ORF">A5U30_005077</name>
    <name evidence="1" type="ORF">BTB68_004615</name>
    <name evidence="6" type="ORF">C9160_21805</name>
    <name evidence="4" type="ORF">G4A47_22585</name>
    <name evidence="5" type="ORF">HX136_16965</name>
</gene>
<accession>A0A2A3VR86</accession>
<reference evidence="5" key="2">
    <citation type="journal article" date="2020" name="Int. J. Antimicrob. Agents">
        <title>Identification and characterisation of fosfomycin resistance in Escherichia coli urinary tract infection isolates from Australia.</title>
        <authorList>
            <person name="Mowlaboccus S."/>
            <person name="Daley D."/>
            <person name="Pang S."/>
            <person name="Gottlieb T."/>
            <person name="Merlino J."/>
            <person name="Nimmo G.R."/>
            <person name="George N."/>
            <person name="Korman T.M."/>
            <person name="Streitberg R."/>
            <person name="Robson J."/>
            <person name="Peachey G."/>
            <person name="Collignon P."/>
            <person name="Bradbury S."/>
            <person name="Colombi E."/>
            <person name="Ramsay J.P."/>
            <person name="Rogers B.A."/>
            <person name="Coombs G.W."/>
        </authorList>
    </citation>
    <scope>NUCLEOTIDE SEQUENCE</scope>
    <source>
        <strain evidence="5">EC2</strain>
    </source>
</reference>
<dbReference type="Proteomes" id="UP000517067">
    <property type="component" value="Unassembled WGS sequence"/>
</dbReference>
<dbReference type="EMBL" id="JABUPU010000046">
    <property type="protein sequence ID" value="NYP87931.1"/>
    <property type="molecule type" value="Genomic_DNA"/>
</dbReference>
<dbReference type="AlphaFoldDB" id="A0A2A3VR86"/>
<dbReference type="Proteomes" id="UP000711811">
    <property type="component" value="Unassembled WGS sequence"/>
</dbReference>
<reference evidence="6 7" key="1">
    <citation type="submission" date="2018-12" db="EMBL/GenBank/DDBJ databases">
        <title>Food and Water Safety Consortium.</title>
        <authorList>
            <person name="Tyson S."/>
            <person name="Peterson C.-L."/>
            <person name="Olson A."/>
            <person name="Tyler S."/>
            <person name="Cabral J."/>
            <person name="Lynch T."/>
            <person name="Knox N."/>
            <person name="Van Domselaar G."/>
            <person name="Graham M."/>
        </authorList>
    </citation>
    <scope>NUCLEOTIDE SEQUENCE [LARGE SCALE GENOMIC DNA]</scope>
    <source>
        <strain evidence="6 7">FWSEC0384</strain>
    </source>
</reference>
<dbReference type="Proteomes" id="UP000555763">
    <property type="component" value="Unassembled WGS sequence"/>
</dbReference>
<sequence>MRNITTDELALIHGAGLDKDASVAIGTAAGGFLGKATKIPGADIAGSAIGGYIGGVIADGSNRTITIPSNGINYNPGIGLGSFNPNYNGGLLNSGFNSSTSSSSSGS</sequence>
<evidence type="ECO:0000313" key="2">
    <source>
        <dbReference type="EMBL" id="EFJ6484442.1"/>
    </source>
</evidence>
<dbReference type="Proteomes" id="UP000524010">
    <property type="component" value="Unassembled WGS sequence"/>
</dbReference>
<dbReference type="EMBL" id="CP058571">
    <property type="protein sequence ID" value="QLG58384.1"/>
    <property type="molecule type" value="Genomic_DNA"/>
</dbReference>
<evidence type="ECO:0000313" key="1">
    <source>
        <dbReference type="EMBL" id="EFF8956563.1"/>
    </source>
</evidence>
<evidence type="ECO:0000313" key="8">
    <source>
        <dbReference type="Proteomes" id="UP000509796"/>
    </source>
</evidence>
<name>A0A2A3VR86_ECOLX</name>
<evidence type="ECO:0000313" key="4">
    <source>
        <dbReference type="EMBL" id="NYP87931.1"/>
    </source>
</evidence>
<evidence type="ECO:0000313" key="6">
    <source>
        <dbReference type="EMBL" id="TJH17887.1"/>
    </source>
</evidence>
<evidence type="ECO:0000313" key="3">
    <source>
        <dbReference type="EMBL" id="EFM8157298.1"/>
    </source>
</evidence>
<evidence type="ECO:0000313" key="7">
    <source>
        <dbReference type="Proteomes" id="UP000306700"/>
    </source>
</evidence>
<evidence type="ECO:0000313" key="9">
    <source>
        <dbReference type="Proteomes" id="UP000517067"/>
    </source>
</evidence>
<reference evidence="4 9" key="3">
    <citation type="journal article" date="2020" name="J. Appl. Microbiol.">
        <title>Genetic characterization of Shigatoxigenic and enteropathogenic Escherichia coli O80:H2 from diarrheic and septicemic calves and relatedness to human Shigatoxigenic E. coli O80:H2.</title>
        <authorList>
            <person name="Habets A."/>
            <person name="Crombe F."/>
            <person name="Nakamura K."/>
            <person name="Guerin V."/>
            <person name="De Rauw K."/>
            <person name="Pierard D."/>
            <person name="Saulmont M."/>
            <person name="Hayashi T."/>
            <person name="Mainil J.G."/>
            <person name="Thiry D."/>
        </authorList>
    </citation>
    <scope>NUCLEOTIDE SEQUENCE [LARGE SCALE GENOMIC DNA]</scope>
    <source>
        <strain evidence="4 9">EH3307</strain>
    </source>
</reference>
<dbReference type="EMBL" id="RRNI01000031">
    <property type="protein sequence ID" value="TJH17887.1"/>
    <property type="molecule type" value="Genomic_DNA"/>
</dbReference>
<dbReference type="EMBL" id="AATCLQ010000069">
    <property type="protein sequence ID" value="EFJ6484442.1"/>
    <property type="molecule type" value="Genomic_DNA"/>
</dbReference>
<reference evidence="10 11" key="4">
    <citation type="submission" date="2020-02" db="EMBL/GenBank/DDBJ databases">
        <authorList>
            <consortium name="PulseNet: The National Subtyping Network for Foodborne Disease Surveillance"/>
            <person name="Tarr C.L."/>
            <person name="Trees E."/>
            <person name="Katz L.S."/>
            <person name="Carleton-Romer H.A."/>
            <person name="Stroika S."/>
            <person name="Kucerova Z."/>
            <person name="Roache K.F."/>
            <person name="Sabol A.L."/>
            <person name="Besser J."/>
            <person name="Gerner-Smidt P."/>
        </authorList>
    </citation>
    <scope>NUCLEOTIDE SEQUENCE [LARGE SCALE GENOMIC DNA]</scope>
    <source>
        <strain evidence="3 11">PNUSAE002719</strain>
        <strain evidence="1 10">PNUSAE005278</strain>
    </source>
</reference>
<evidence type="ECO:0000313" key="11">
    <source>
        <dbReference type="Proteomes" id="UP000555763"/>
    </source>
</evidence>
<protein>
    <submittedName>
        <fullName evidence="3">Uncharacterized protein</fullName>
    </submittedName>
</protein>
<proteinExistence type="predicted"/>
<dbReference type="Proteomes" id="UP000509796">
    <property type="component" value="Chromosome"/>
</dbReference>
<dbReference type="Proteomes" id="UP000306700">
    <property type="component" value="Unassembled WGS sequence"/>
</dbReference>
<evidence type="ECO:0000313" key="10">
    <source>
        <dbReference type="Proteomes" id="UP000524010"/>
    </source>
</evidence>
<evidence type="ECO:0000313" key="5">
    <source>
        <dbReference type="EMBL" id="QLG58384.1"/>
    </source>
</evidence>